<dbReference type="CDD" id="cd00436">
    <property type="entry name" value="UP_TbUP-like"/>
    <property type="match status" value="1"/>
</dbReference>
<evidence type="ECO:0000259" key="4">
    <source>
        <dbReference type="Pfam" id="PF01048"/>
    </source>
</evidence>
<dbReference type="RefSeq" id="WP_200466561.1">
    <property type="nucleotide sequence ID" value="NZ_JAENRR010000063.1"/>
</dbReference>
<dbReference type="PANTHER" id="PTHR43691:SF11">
    <property type="entry name" value="FI09636P-RELATED"/>
    <property type="match status" value="1"/>
</dbReference>
<evidence type="ECO:0000313" key="5">
    <source>
        <dbReference type="EMBL" id="MBK3519343.1"/>
    </source>
</evidence>
<dbReference type="Pfam" id="PF01048">
    <property type="entry name" value="PNP_UDP_1"/>
    <property type="match status" value="1"/>
</dbReference>
<evidence type="ECO:0000256" key="3">
    <source>
        <dbReference type="ARBA" id="ARBA00048447"/>
    </source>
</evidence>
<dbReference type="EMBL" id="JAENRR010000063">
    <property type="protein sequence ID" value="MBK3519343.1"/>
    <property type="molecule type" value="Genomic_DNA"/>
</dbReference>
<comment type="catalytic activity">
    <reaction evidence="3">
        <text>uridine + phosphate = alpha-D-ribose 1-phosphate + uracil</text>
        <dbReference type="Rhea" id="RHEA:24388"/>
        <dbReference type="ChEBI" id="CHEBI:16704"/>
        <dbReference type="ChEBI" id="CHEBI:17568"/>
        <dbReference type="ChEBI" id="CHEBI:43474"/>
        <dbReference type="ChEBI" id="CHEBI:57720"/>
        <dbReference type="EC" id="2.4.2.3"/>
    </reaction>
</comment>
<dbReference type="PANTHER" id="PTHR43691">
    <property type="entry name" value="URIDINE PHOSPHORYLASE"/>
    <property type="match status" value="1"/>
</dbReference>
<dbReference type="Gene3D" id="3.40.50.1580">
    <property type="entry name" value="Nucleoside phosphorylase domain"/>
    <property type="match status" value="1"/>
</dbReference>
<evidence type="ECO:0000256" key="1">
    <source>
        <dbReference type="ARBA" id="ARBA00011888"/>
    </source>
</evidence>
<dbReference type="SUPFAM" id="SSF53167">
    <property type="entry name" value="Purine and uridine phosphorylases"/>
    <property type="match status" value="1"/>
</dbReference>
<dbReference type="InterPro" id="IPR000845">
    <property type="entry name" value="Nucleoside_phosphorylase_d"/>
</dbReference>
<evidence type="ECO:0000313" key="6">
    <source>
        <dbReference type="Proteomes" id="UP000605676"/>
    </source>
</evidence>
<name>A0ABS1HQ36_9BACT</name>
<dbReference type="Proteomes" id="UP000605676">
    <property type="component" value="Unassembled WGS sequence"/>
</dbReference>
<reference evidence="5 6" key="1">
    <citation type="submission" date="2021-01" db="EMBL/GenBank/DDBJ databases">
        <title>Carboxyliciviraga sp.nov., isolated from coastal sediments.</title>
        <authorList>
            <person name="Lu D."/>
            <person name="Zhang T."/>
        </authorList>
    </citation>
    <scope>NUCLEOTIDE SEQUENCE [LARGE SCALE GENOMIC DNA]</scope>
    <source>
        <strain evidence="5 6">N1Y132</strain>
    </source>
</reference>
<gene>
    <name evidence="5" type="ORF">JIV24_18495</name>
</gene>
<proteinExistence type="predicted"/>
<keyword evidence="6" id="KW-1185">Reference proteome</keyword>
<dbReference type="EC" id="2.4.2.3" evidence="1"/>
<evidence type="ECO:0000256" key="2">
    <source>
        <dbReference type="ARBA" id="ARBA00021980"/>
    </source>
</evidence>
<comment type="caution">
    <text evidence="5">The sequence shown here is derived from an EMBL/GenBank/DDBJ whole genome shotgun (WGS) entry which is preliminary data.</text>
</comment>
<protein>
    <recommendedName>
        <fullName evidence="2">Uridine phosphorylase</fullName>
        <ecNumber evidence="1">2.4.2.3</ecNumber>
    </recommendedName>
</protein>
<dbReference type="InterPro" id="IPR035994">
    <property type="entry name" value="Nucleoside_phosphorylase_sf"/>
</dbReference>
<organism evidence="5 6">
    <name type="scientific">Carboxylicivirga marina</name>
    <dbReference type="NCBI Taxonomy" id="2800988"/>
    <lineage>
        <taxon>Bacteria</taxon>
        <taxon>Pseudomonadati</taxon>
        <taxon>Bacteroidota</taxon>
        <taxon>Bacteroidia</taxon>
        <taxon>Marinilabiliales</taxon>
        <taxon>Marinilabiliaceae</taxon>
        <taxon>Carboxylicivirga</taxon>
    </lineage>
</organism>
<feature type="domain" description="Nucleoside phosphorylase" evidence="4">
    <location>
        <begin position="31"/>
        <end position="274"/>
    </location>
</feature>
<sequence length="291" mass="32158">MRRIEESELIINPDGSVFHLHLKPEDIAENIILVGDPGRVELISSFFDTIELKKSNREFVSCTGTLNGKRLTVVATGIGTDNIDIVVNELDALVNIDFETRTIKEQHTALNFVRIGTSGALQKDLPVDCWLLSEKAIGFDGLINFYAGRNKVVDDDFEQAFTKSLNWNPLLTAPYVVDAAPDLLSKLVGENVIKGVTISAPGFYGPQGRELRLPIADANINDKITAFRYDNHRVTNYEMECSAIYGLSALLEHKAATVCVIIANRLAGTASKDYKPVMKKLVEHVLRGLTK</sequence>
<accession>A0ABS1HQ36</accession>